<sequence>MFGWGWQVVHHCPNSTWWRRPRQPVAQQTVEGYGFVAMKFRPPQPERLPGHAAEFVGLAVPWISGLLSKCVPPEGSPTQPAAIAETPYSLRFVPAHRVELAAPESPWSPVRTGQLVDLCWQQQMQQSRRAAIHQR</sequence>
<reference evidence="1 2" key="1">
    <citation type="submission" date="2018-11" db="EMBL/GenBank/DDBJ databases">
        <authorList>
            <person name="Kleinhagauer T."/>
            <person name="Glaeser S.P."/>
            <person name="Spergser J."/>
            <person name="Ruckert C."/>
            <person name="Kaempfer P."/>
            <person name="Busse H.-J."/>
        </authorList>
    </citation>
    <scope>NUCLEOTIDE SEQUENCE [LARGE SCALE GENOMIC DNA]</scope>
    <source>
        <strain evidence="1 2">200CH</strain>
    </source>
</reference>
<evidence type="ECO:0000313" key="2">
    <source>
        <dbReference type="Proteomes" id="UP000269019"/>
    </source>
</evidence>
<organism evidence="1 2">
    <name type="scientific">Corynebacterium choanae</name>
    <dbReference type="NCBI Taxonomy" id="1862358"/>
    <lineage>
        <taxon>Bacteria</taxon>
        <taxon>Bacillati</taxon>
        <taxon>Actinomycetota</taxon>
        <taxon>Actinomycetes</taxon>
        <taxon>Mycobacteriales</taxon>
        <taxon>Corynebacteriaceae</taxon>
        <taxon>Corynebacterium</taxon>
    </lineage>
</organism>
<gene>
    <name evidence="1" type="ORF">CCHOA_08495</name>
</gene>
<dbReference type="KEGG" id="ccho:CCHOA_08495"/>
<dbReference type="AlphaFoldDB" id="A0A3G6JAX1"/>
<accession>A0A3G6JAX1</accession>
<proteinExistence type="predicted"/>
<keyword evidence="2" id="KW-1185">Reference proteome</keyword>
<evidence type="ECO:0000313" key="1">
    <source>
        <dbReference type="EMBL" id="AZA14088.1"/>
    </source>
</evidence>
<protein>
    <submittedName>
        <fullName evidence="1">Uncharacterized protein</fullName>
    </submittedName>
</protein>
<name>A0A3G6JAX1_9CORY</name>
<dbReference type="EMBL" id="CP033896">
    <property type="protein sequence ID" value="AZA14088.1"/>
    <property type="molecule type" value="Genomic_DNA"/>
</dbReference>
<dbReference type="Proteomes" id="UP000269019">
    <property type="component" value="Chromosome"/>
</dbReference>